<dbReference type="Proteomes" id="UP000770661">
    <property type="component" value="Unassembled WGS sequence"/>
</dbReference>
<dbReference type="GO" id="GO:0070876">
    <property type="term" value="C:SOSS complex"/>
    <property type="evidence" value="ECO:0007669"/>
    <property type="project" value="TreeGrafter"/>
</dbReference>
<dbReference type="GO" id="GO:0000724">
    <property type="term" value="P:double-strand break repair via homologous recombination"/>
    <property type="evidence" value="ECO:0007669"/>
    <property type="project" value="TreeGrafter"/>
</dbReference>
<dbReference type="Gene3D" id="2.40.50.140">
    <property type="entry name" value="Nucleic acid-binding proteins"/>
    <property type="match status" value="1"/>
</dbReference>
<dbReference type="GO" id="GO:0003677">
    <property type="term" value="F:DNA binding"/>
    <property type="evidence" value="ECO:0007669"/>
    <property type="project" value="UniProtKB-KW"/>
</dbReference>
<dbReference type="OrthoDB" id="295715at2759"/>
<evidence type="ECO:0000313" key="3">
    <source>
        <dbReference type="Proteomes" id="UP000770661"/>
    </source>
</evidence>
<protein>
    <submittedName>
        <fullName evidence="2">SOSS complex subunit B</fullName>
    </submittedName>
</protein>
<evidence type="ECO:0000313" key="2">
    <source>
        <dbReference type="EMBL" id="KAG0729162.1"/>
    </source>
</evidence>
<comment type="caution">
    <text evidence="2">The sequence shown here is derived from an EMBL/GenBank/DDBJ whole genome shotgun (WGS) entry which is preliminary data.</text>
</comment>
<dbReference type="PANTHER" id="PTHR13356">
    <property type="entry name" value="OB FOLD NUCLEIC ACID BINDING PROTEIN-RELATED"/>
    <property type="match status" value="1"/>
</dbReference>
<organism evidence="2 3">
    <name type="scientific">Chionoecetes opilio</name>
    <name type="common">Atlantic snow crab</name>
    <name type="synonym">Cancer opilio</name>
    <dbReference type="NCBI Taxonomy" id="41210"/>
    <lineage>
        <taxon>Eukaryota</taxon>
        <taxon>Metazoa</taxon>
        <taxon>Ecdysozoa</taxon>
        <taxon>Arthropoda</taxon>
        <taxon>Crustacea</taxon>
        <taxon>Multicrustacea</taxon>
        <taxon>Malacostraca</taxon>
        <taxon>Eumalacostraca</taxon>
        <taxon>Eucarida</taxon>
        <taxon>Decapoda</taxon>
        <taxon>Pleocyemata</taxon>
        <taxon>Brachyura</taxon>
        <taxon>Eubrachyura</taxon>
        <taxon>Majoidea</taxon>
        <taxon>Majidae</taxon>
        <taxon>Chionoecetes</taxon>
    </lineage>
</organism>
<dbReference type="EMBL" id="JACEEZ010001480">
    <property type="protein sequence ID" value="KAG0729162.1"/>
    <property type="molecule type" value="Genomic_DNA"/>
</dbReference>
<dbReference type="GO" id="GO:0010212">
    <property type="term" value="P:response to ionizing radiation"/>
    <property type="evidence" value="ECO:0007669"/>
    <property type="project" value="TreeGrafter"/>
</dbReference>
<reference evidence="2" key="1">
    <citation type="submission" date="2020-07" db="EMBL/GenBank/DDBJ databases">
        <title>The High-quality genome of the commercially important snow crab, Chionoecetes opilio.</title>
        <authorList>
            <person name="Jeong J.-H."/>
            <person name="Ryu S."/>
        </authorList>
    </citation>
    <scope>NUCLEOTIDE SEQUENCE</scope>
    <source>
        <strain evidence="2">MADBK_172401_WGS</strain>
        <tissue evidence="2">Digestive gland</tissue>
    </source>
</reference>
<name>A0A8J4YJT7_CHIOP</name>
<accession>A0A8J4YJT7</accession>
<dbReference type="GO" id="GO:0044818">
    <property type="term" value="P:mitotic G2/M transition checkpoint"/>
    <property type="evidence" value="ECO:0007669"/>
    <property type="project" value="TreeGrafter"/>
</dbReference>
<dbReference type="PANTHER" id="PTHR13356:SF0">
    <property type="entry name" value="SOSS COMPLEX SUBUNIT B HOMOLOG"/>
    <property type="match status" value="1"/>
</dbReference>
<sequence>MADRTKQGDGARGNMDVQFTLIRELKPGMKNLRLVFIVLEIGRPNLTKENHEVRSVKVADRSGCINISLWDEPGQLLLVGPRELREGVKFGTQHFLALSAKKFCYKIF</sequence>
<dbReference type="InterPro" id="IPR012340">
    <property type="entry name" value="NA-bd_OB-fold"/>
</dbReference>
<dbReference type="InterPro" id="IPR051231">
    <property type="entry name" value="SOSS-B"/>
</dbReference>
<dbReference type="SUPFAM" id="SSF50249">
    <property type="entry name" value="Nucleic acid-binding proteins"/>
    <property type="match status" value="1"/>
</dbReference>
<keyword evidence="3" id="KW-1185">Reference proteome</keyword>
<gene>
    <name evidence="2" type="ORF">GWK47_030912</name>
</gene>
<dbReference type="AlphaFoldDB" id="A0A8J4YJT7"/>
<keyword evidence="1" id="KW-0238">DNA-binding</keyword>
<proteinExistence type="predicted"/>
<evidence type="ECO:0000256" key="1">
    <source>
        <dbReference type="ARBA" id="ARBA00023125"/>
    </source>
</evidence>